<dbReference type="EMBL" id="JARPOI010000016">
    <property type="protein sequence ID" value="KAJ9147679.1"/>
    <property type="molecule type" value="Genomic_DNA"/>
</dbReference>
<organism evidence="2 3">
    <name type="scientific">Hevea brasiliensis</name>
    <name type="common">Para rubber tree</name>
    <name type="synonym">Siphonia brasiliensis</name>
    <dbReference type="NCBI Taxonomy" id="3981"/>
    <lineage>
        <taxon>Eukaryota</taxon>
        <taxon>Viridiplantae</taxon>
        <taxon>Streptophyta</taxon>
        <taxon>Embryophyta</taxon>
        <taxon>Tracheophyta</taxon>
        <taxon>Spermatophyta</taxon>
        <taxon>Magnoliopsida</taxon>
        <taxon>eudicotyledons</taxon>
        <taxon>Gunneridae</taxon>
        <taxon>Pentapetalae</taxon>
        <taxon>rosids</taxon>
        <taxon>fabids</taxon>
        <taxon>Malpighiales</taxon>
        <taxon>Euphorbiaceae</taxon>
        <taxon>Crotonoideae</taxon>
        <taxon>Micrandreae</taxon>
        <taxon>Hevea</taxon>
    </lineage>
</organism>
<reference evidence="2" key="1">
    <citation type="journal article" date="2023" name="Plant Biotechnol. J.">
        <title>Chromosome-level wild Hevea brasiliensis genome provides new tools for genomic-assisted breeding and valuable loci to elevate rubber yield.</title>
        <authorList>
            <person name="Cheng H."/>
            <person name="Song X."/>
            <person name="Hu Y."/>
            <person name="Wu T."/>
            <person name="Yang Q."/>
            <person name="An Z."/>
            <person name="Feng S."/>
            <person name="Deng Z."/>
            <person name="Wu W."/>
            <person name="Zeng X."/>
            <person name="Tu M."/>
            <person name="Wang X."/>
            <person name="Huang H."/>
        </authorList>
    </citation>
    <scope>NUCLEOTIDE SEQUENCE</scope>
    <source>
        <strain evidence="2">MT/VB/25A 57/8</strain>
    </source>
</reference>
<accession>A0ABQ9KVG8</accession>
<keyword evidence="3" id="KW-1185">Reference proteome</keyword>
<evidence type="ECO:0000313" key="3">
    <source>
        <dbReference type="Proteomes" id="UP001174677"/>
    </source>
</evidence>
<dbReference type="Pfam" id="PF08387">
    <property type="entry name" value="FBD"/>
    <property type="match status" value="1"/>
</dbReference>
<proteinExistence type="predicted"/>
<protein>
    <recommendedName>
        <fullName evidence="1">FBD domain-containing protein</fullName>
    </recommendedName>
</protein>
<gene>
    <name evidence="2" type="ORF">P3X46_029812</name>
</gene>
<dbReference type="Proteomes" id="UP001174677">
    <property type="component" value="Chromosome 16"/>
</dbReference>
<sequence>MISVYGWTMSRRPEQGKDCNLVRVLGSLGGIDRLCLHGQFLDFLANENVPQGLPAMLNCLSALELKEVRFTSLRDVMSSNLKDLITVDTLDEVHKPVMDFFISQCLYDFYLNQLKVVNIRGIVGTRTELEFIKLLLAHSPMLESMTIVTYSGERISESVLLQLEQASEHVKFISLTQ</sequence>
<name>A0ABQ9KVG8_HEVBR</name>
<evidence type="ECO:0000313" key="2">
    <source>
        <dbReference type="EMBL" id="KAJ9147679.1"/>
    </source>
</evidence>
<feature type="domain" description="FBD" evidence="1">
    <location>
        <begin position="111"/>
        <end position="147"/>
    </location>
</feature>
<comment type="caution">
    <text evidence="2">The sequence shown here is derived from an EMBL/GenBank/DDBJ whole genome shotgun (WGS) entry which is preliminary data.</text>
</comment>
<evidence type="ECO:0000259" key="1">
    <source>
        <dbReference type="Pfam" id="PF08387"/>
    </source>
</evidence>
<dbReference type="InterPro" id="IPR006566">
    <property type="entry name" value="FBD"/>
</dbReference>